<dbReference type="EMBL" id="JXLN01012443">
    <property type="protein sequence ID" value="KPM08470.1"/>
    <property type="molecule type" value="Genomic_DNA"/>
</dbReference>
<evidence type="ECO:0000313" key="1">
    <source>
        <dbReference type="EMBL" id="KPM08470.1"/>
    </source>
</evidence>
<dbReference type="AlphaFoldDB" id="A0A132ADE2"/>
<name>A0A132ADE2_SARSC</name>
<organism evidence="1 2">
    <name type="scientific">Sarcoptes scabiei</name>
    <name type="common">Itch mite</name>
    <name type="synonym">Acarus scabiei</name>
    <dbReference type="NCBI Taxonomy" id="52283"/>
    <lineage>
        <taxon>Eukaryota</taxon>
        <taxon>Metazoa</taxon>
        <taxon>Ecdysozoa</taxon>
        <taxon>Arthropoda</taxon>
        <taxon>Chelicerata</taxon>
        <taxon>Arachnida</taxon>
        <taxon>Acari</taxon>
        <taxon>Acariformes</taxon>
        <taxon>Sarcoptiformes</taxon>
        <taxon>Astigmata</taxon>
        <taxon>Psoroptidia</taxon>
        <taxon>Sarcoptoidea</taxon>
        <taxon>Sarcoptidae</taxon>
        <taxon>Sarcoptinae</taxon>
        <taxon>Sarcoptes</taxon>
    </lineage>
</organism>
<accession>A0A132ADE2</accession>
<protein>
    <submittedName>
        <fullName evidence="1">Uncharacterized protein</fullName>
    </submittedName>
</protein>
<dbReference type="OrthoDB" id="5589010at2759"/>
<evidence type="ECO:0000313" key="2">
    <source>
        <dbReference type="Proteomes" id="UP000616769"/>
    </source>
</evidence>
<reference evidence="1 2" key="1">
    <citation type="journal article" date="2015" name="Parasit. Vectors">
        <title>Draft genome of the scabies mite.</title>
        <authorList>
            <person name="Rider S.D.Jr."/>
            <person name="Morgan M.S."/>
            <person name="Arlian L.G."/>
        </authorList>
    </citation>
    <scope>NUCLEOTIDE SEQUENCE [LARGE SCALE GENOMIC DNA]</scope>
    <source>
        <strain evidence="1">Arlian Lab</strain>
    </source>
</reference>
<proteinExistence type="predicted"/>
<sequence length="96" mass="11048">MDEDLDPELMNEDLSSISQFPLNKKDNSIKDSNSNKIEKCLCFHIVVLVKNVSTYIRFICHFGSTCKTLNCPFIHTNLNNLPHPSQLKWSSHKNRA</sequence>
<comment type="caution">
    <text evidence="1">The sequence shown here is derived from an EMBL/GenBank/DDBJ whole genome shotgun (WGS) entry which is preliminary data.</text>
</comment>
<dbReference type="VEuPathDB" id="VectorBase:SSCA005827"/>
<dbReference type="Proteomes" id="UP000616769">
    <property type="component" value="Unassembled WGS sequence"/>
</dbReference>
<gene>
    <name evidence="1" type="ORF">QR98_0069910</name>
</gene>